<accession>A0A1E3KRK2</accession>
<dbReference type="EC" id="3.4.11.14" evidence="10"/>
<evidence type="ECO:0000256" key="4">
    <source>
        <dbReference type="ARBA" id="ARBA00022801"/>
    </source>
</evidence>
<dbReference type="Pfam" id="PF07687">
    <property type="entry name" value="M20_dimer"/>
    <property type="match status" value="1"/>
</dbReference>
<dbReference type="Proteomes" id="UP000094892">
    <property type="component" value="Unassembled WGS sequence"/>
</dbReference>
<feature type="domain" description="Peptidase M20 dimerisation" evidence="9">
    <location>
        <begin position="179"/>
        <end position="273"/>
    </location>
</feature>
<gene>
    <name evidence="10" type="ORF">LPJSA22_01230</name>
</gene>
<dbReference type="RefSeq" id="WP_069302476.1">
    <property type="nucleotide sequence ID" value="NZ_CP152072.1"/>
</dbReference>
<dbReference type="NCBIfam" id="TIGR01883">
    <property type="entry name" value="PepT-like"/>
    <property type="match status" value="1"/>
</dbReference>
<keyword evidence="5" id="KW-0862">Zinc</keyword>
<dbReference type="SUPFAM" id="SSF53187">
    <property type="entry name" value="Zn-dependent exopeptidases"/>
    <property type="match status" value="1"/>
</dbReference>
<keyword evidence="4 10" id="KW-0378">Hydrolase</keyword>
<keyword evidence="3 8" id="KW-0479">Metal-binding</keyword>
<evidence type="ECO:0000256" key="3">
    <source>
        <dbReference type="ARBA" id="ARBA00022723"/>
    </source>
</evidence>
<keyword evidence="6" id="KW-0482">Metalloprotease</keyword>
<dbReference type="InterPro" id="IPR001261">
    <property type="entry name" value="ArgE/DapE_CS"/>
</dbReference>
<comment type="caution">
    <text evidence="10">The sequence shown here is derived from an EMBL/GenBank/DDBJ whole genome shotgun (WGS) entry which is preliminary data.</text>
</comment>
<evidence type="ECO:0000313" key="11">
    <source>
        <dbReference type="Proteomes" id="UP000094892"/>
    </source>
</evidence>
<dbReference type="InterPro" id="IPR011650">
    <property type="entry name" value="Peptidase_M20_dimer"/>
</dbReference>
<dbReference type="InterPro" id="IPR002933">
    <property type="entry name" value="Peptidase_M20"/>
</dbReference>
<evidence type="ECO:0000313" key="10">
    <source>
        <dbReference type="EMBL" id="ODO61257.1"/>
    </source>
</evidence>
<dbReference type="PIRSF" id="PIRSF001123">
    <property type="entry name" value="PepA_GA"/>
    <property type="match status" value="1"/>
</dbReference>
<feature type="binding site" evidence="8">
    <location>
        <position position="251"/>
    </location>
    <ligand>
        <name>Zn(2+)</name>
        <dbReference type="ChEBI" id="CHEBI:29105"/>
        <label>1</label>
    </ligand>
</feature>
<dbReference type="PROSITE" id="PS00758">
    <property type="entry name" value="ARGE_DAPE_CPG2_1"/>
    <property type="match status" value="1"/>
</dbReference>
<dbReference type="Gene3D" id="3.40.630.10">
    <property type="entry name" value="Zn peptidases"/>
    <property type="match status" value="1"/>
</dbReference>
<keyword evidence="2" id="KW-0645">Protease</keyword>
<comment type="similarity">
    <text evidence="7">Belongs to the peptidase M42 family.</text>
</comment>
<evidence type="ECO:0000256" key="8">
    <source>
        <dbReference type="PIRSR" id="PIRSR001123-2"/>
    </source>
</evidence>
<evidence type="ECO:0000256" key="2">
    <source>
        <dbReference type="ARBA" id="ARBA00022670"/>
    </source>
</evidence>
<dbReference type="InterPro" id="IPR036264">
    <property type="entry name" value="Bact_exopeptidase_dim_dom"/>
</dbReference>
<evidence type="ECO:0000256" key="5">
    <source>
        <dbReference type="ARBA" id="ARBA00022833"/>
    </source>
</evidence>
<reference evidence="10 11" key="1">
    <citation type="submission" date="2016-08" db="EMBL/GenBank/DDBJ databases">
        <title>Genome sequencing of Lactobacillus plantarum JSA22, isolated from fermented soybean paste.</title>
        <authorList>
            <person name="Choi H.S."/>
        </authorList>
    </citation>
    <scope>NUCLEOTIDE SEQUENCE [LARGE SCALE GENOMIC DNA]</scope>
    <source>
        <strain evidence="10 11">JSA22</strain>
    </source>
</reference>
<dbReference type="InterPro" id="IPR008007">
    <property type="entry name" value="Peptidase_M42"/>
</dbReference>
<dbReference type="SUPFAM" id="SSF55031">
    <property type="entry name" value="Bacterial exopeptidase dimerisation domain"/>
    <property type="match status" value="1"/>
</dbReference>
<dbReference type="AlphaFoldDB" id="A0A1E3KRK2"/>
<dbReference type="Gene3D" id="3.30.70.360">
    <property type="match status" value="1"/>
</dbReference>
<feature type="binding site" evidence="8">
    <location>
        <position position="75"/>
    </location>
    <ligand>
        <name>Zn(2+)</name>
        <dbReference type="ChEBI" id="CHEBI:29105"/>
        <label>1</label>
    </ligand>
</feature>
<protein>
    <submittedName>
        <fullName evidence="10">Cytosol alanyl aminopeptidase</fullName>
        <ecNumber evidence="10">3.4.11.14</ecNumber>
    </submittedName>
</protein>
<keyword evidence="10" id="KW-0031">Aminopeptidase</keyword>
<evidence type="ECO:0000259" key="9">
    <source>
        <dbReference type="Pfam" id="PF07687"/>
    </source>
</evidence>
<dbReference type="Pfam" id="PF01546">
    <property type="entry name" value="Peptidase_M20"/>
    <property type="match status" value="1"/>
</dbReference>
<organism evidence="10 11">
    <name type="scientific">Lactiplantibacillus plantarum</name>
    <name type="common">Lactobacillus plantarum</name>
    <dbReference type="NCBI Taxonomy" id="1590"/>
    <lineage>
        <taxon>Bacteria</taxon>
        <taxon>Bacillati</taxon>
        <taxon>Bacillota</taxon>
        <taxon>Bacilli</taxon>
        <taxon>Lactobacillales</taxon>
        <taxon>Lactobacillaceae</taxon>
        <taxon>Lactiplantibacillus</taxon>
    </lineage>
</organism>
<feature type="binding site" evidence="8">
    <location>
        <position position="343"/>
    </location>
    <ligand>
        <name>Zn(2+)</name>
        <dbReference type="ChEBI" id="CHEBI:29105"/>
        <label>2</label>
    </ligand>
</feature>
<evidence type="ECO:0000256" key="1">
    <source>
        <dbReference type="ARBA" id="ARBA00001947"/>
    </source>
</evidence>
<dbReference type="GO" id="GO:0046872">
    <property type="term" value="F:metal ion binding"/>
    <property type="evidence" value="ECO:0007669"/>
    <property type="project" value="UniProtKB-UniRule"/>
</dbReference>
<name>A0A1E3KRK2_LACPN</name>
<proteinExistence type="inferred from homology"/>
<comment type="cofactor">
    <cofactor evidence="1">
        <name>Zn(2+)</name>
        <dbReference type="ChEBI" id="CHEBI:29105"/>
    </cofactor>
</comment>
<evidence type="ECO:0000256" key="6">
    <source>
        <dbReference type="ARBA" id="ARBA00023049"/>
    </source>
</evidence>
<dbReference type="GO" id="GO:0008237">
    <property type="term" value="F:metallopeptidase activity"/>
    <property type="evidence" value="ECO:0007669"/>
    <property type="project" value="UniProtKB-KW"/>
</dbReference>
<dbReference type="PROSITE" id="PS00759">
    <property type="entry name" value="ARGE_DAPE_CPG2_2"/>
    <property type="match status" value="1"/>
</dbReference>
<dbReference type="EMBL" id="MCOL01000001">
    <property type="protein sequence ID" value="ODO61257.1"/>
    <property type="molecule type" value="Genomic_DNA"/>
</dbReference>
<dbReference type="PATRIC" id="fig|1590.306.peg.1230"/>
<dbReference type="InterPro" id="IPR010162">
    <property type="entry name" value="PepT-like"/>
</dbReference>
<dbReference type="PANTHER" id="PTHR42994:SF2">
    <property type="entry name" value="PEPTIDASE"/>
    <property type="match status" value="1"/>
</dbReference>
<dbReference type="GO" id="GO:0016285">
    <property type="term" value="F:alanyl aminopeptidase activity"/>
    <property type="evidence" value="ECO:0007669"/>
    <property type="project" value="UniProtKB-EC"/>
</dbReference>
<dbReference type="PANTHER" id="PTHR42994">
    <property type="entry name" value="PEPTIDASE T"/>
    <property type="match status" value="1"/>
</dbReference>
<dbReference type="GO" id="GO:0006508">
    <property type="term" value="P:proteolysis"/>
    <property type="evidence" value="ECO:0007669"/>
    <property type="project" value="UniProtKB-KW"/>
</dbReference>
<comment type="cofactor">
    <cofactor evidence="8">
        <name>a divalent metal cation</name>
        <dbReference type="ChEBI" id="CHEBI:60240"/>
    </cofactor>
    <text evidence="8">Binds 2 divalent metal cations per subunit.</text>
</comment>
<sequence>MNKKRMMETFKRLIEIDSVSGDEARIHDFLKQYFKTLGLEVTEDQSREKTGLGSNNLIARLRGKRDVVPLLFSAHTDTVEPGTGIKMIEKNGHVYSQEMTILGADDKAGIAIMLEAIQRIQEEKIETGEVEFILSPGEEVGLLGAAALDMNLIKARMGYVLDSEGAVGRVTTASPTLYMYEVTITGKAAHAGIEINKGISALNILQNALNNIRTGQIDKNTTANIGFLEGGKAANIVMESLLVKGEVRAIDPMQAESLIQEMRQAFEIAASKYNGKVKFNIKKMATGYNLSEKTAVMKLLSLANNKLENKMISETSGGGSDANIFNEHGKQVVNLSIGYKKIHTTEETIAIDEIEKATCLVIELIKNAPRSEG</sequence>
<evidence type="ECO:0000256" key="7">
    <source>
        <dbReference type="PIRNR" id="PIRNR001123"/>
    </source>
</evidence>